<comment type="caution">
    <text evidence="1">The sequence shown here is derived from an EMBL/GenBank/DDBJ whole genome shotgun (WGS) entry which is preliminary data.</text>
</comment>
<keyword evidence="2" id="KW-1185">Reference proteome</keyword>
<organism evidence="1 2">
    <name type="scientific">Portunus trituberculatus</name>
    <name type="common">Swimming crab</name>
    <name type="synonym">Neptunus trituberculatus</name>
    <dbReference type="NCBI Taxonomy" id="210409"/>
    <lineage>
        <taxon>Eukaryota</taxon>
        <taxon>Metazoa</taxon>
        <taxon>Ecdysozoa</taxon>
        <taxon>Arthropoda</taxon>
        <taxon>Crustacea</taxon>
        <taxon>Multicrustacea</taxon>
        <taxon>Malacostraca</taxon>
        <taxon>Eumalacostraca</taxon>
        <taxon>Eucarida</taxon>
        <taxon>Decapoda</taxon>
        <taxon>Pleocyemata</taxon>
        <taxon>Brachyura</taxon>
        <taxon>Eubrachyura</taxon>
        <taxon>Portunoidea</taxon>
        <taxon>Portunidae</taxon>
        <taxon>Portuninae</taxon>
        <taxon>Portunus</taxon>
    </lineage>
</organism>
<protein>
    <submittedName>
        <fullName evidence="1">Uncharacterized protein</fullName>
    </submittedName>
</protein>
<sequence length="110" mass="12207">MVLKGVKDTYTCMRNAQVTFGAGKLVSNFHHGLILCSYISPSFYSSCVLSSLLSSPSRPASKQFLPWTDRSSLAERSHTLVSVLEGVGLKERRWERLGEAGGSWERLREG</sequence>
<evidence type="ECO:0000313" key="1">
    <source>
        <dbReference type="EMBL" id="MPC66888.1"/>
    </source>
</evidence>
<dbReference type="EMBL" id="VSRR010025459">
    <property type="protein sequence ID" value="MPC66888.1"/>
    <property type="molecule type" value="Genomic_DNA"/>
</dbReference>
<reference evidence="1 2" key="1">
    <citation type="submission" date="2019-05" db="EMBL/GenBank/DDBJ databases">
        <title>Another draft genome of Portunus trituberculatus and its Hox gene families provides insights of decapod evolution.</title>
        <authorList>
            <person name="Jeong J.-H."/>
            <person name="Song I."/>
            <person name="Kim S."/>
            <person name="Choi T."/>
            <person name="Kim D."/>
            <person name="Ryu S."/>
            <person name="Kim W."/>
        </authorList>
    </citation>
    <scope>NUCLEOTIDE SEQUENCE [LARGE SCALE GENOMIC DNA]</scope>
    <source>
        <tissue evidence="1">Muscle</tissue>
    </source>
</reference>
<proteinExistence type="predicted"/>
<evidence type="ECO:0000313" key="2">
    <source>
        <dbReference type="Proteomes" id="UP000324222"/>
    </source>
</evidence>
<accession>A0A5B7HDA8</accession>
<name>A0A5B7HDA8_PORTR</name>
<gene>
    <name evidence="1" type="ORF">E2C01_061043</name>
</gene>
<dbReference type="AlphaFoldDB" id="A0A5B7HDA8"/>
<dbReference type="Proteomes" id="UP000324222">
    <property type="component" value="Unassembled WGS sequence"/>
</dbReference>